<accession>X0STP2</accession>
<dbReference type="InterPro" id="IPR025405">
    <property type="entry name" value="DUF4131"/>
</dbReference>
<feature type="domain" description="DUF4131" evidence="2">
    <location>
        <begin position="2"/>
        <end position="146"/>
    </location>
</feature>
<feature type="non-terminal residue" evidence="3">
    <location>
        <position position="211"/>
    </location>
</feature>
<evidence type="ECO:0000259" key="2">
    <source>
        <dbReference type="Pfam" id="PF13567"/>
    </source>
</evidence>
<dbReference type="Pfam" id="PF13567">
    <property type="entry name" value="DUF4131"/>
    <property type="match status" value="1"/>
</dbReference>
<evidence type="ECO:0000313" key="3">
    <source>
        <dbReference type="EMBL" id="GAF84528.1"/>
    </source>
</evidence>
<dbReference type="EMBL" id="BARS01006228">
    <property type="protein sequence ID" value="GAF84528.1"/>
    <property type="molecule type" value="Genomic_DNA"/>
</dbReference>
<name>X0STP2_9ZZZZ</name>
<evidence type="ECO:0000256" key="1">
    <source>
        <dbReference type="SAM" id="Phobius"/>
    </source>
</evidence>
<organism evidence="3">
    <name type="scientific">marine sediment metagenome</name>
    <dbReference type="NCBI Taxonomy" id="412755"/>
    <lineage>
        <taxon>unclassified sequences</taxon>
        <taxon>metagenomes</taxon>
        <taxon>ecological metagenomes</taxon>
    </lineage>
</organism>
<protein>
    <recommendedName>
        <fullName evidence="2">DUF4131 domain-containing protein</fullName>
    </recommendedName>
</protein>
<sequence>MCTLILFKRNLAFYVALFCVFLSIGAILLKNSQTLPACHIASFTPYKSEKVFLKGTIDSDPLSDPKKTSFILRAKELYLGQTRRQVCGKVLVTAFEKHNFIYGQELVLEGSLYRPFNFSISDRLNYRNYLSGQGIYSLLAVKKGSLIKDTGKNSGNFLKSFAFWIKHSMAEVISKRLSPVSASVLNAMLLGERKGVPDFINENLLRTGTGH</sequence>
<comment type="caution">
    <text evidence="3">The sequence shown here is derived from an EMBL/GenBank/DDBJ whole genome shotgun (WGS) entry which is preliminary data.</text>
</comment>
<keyword evidence="1" id="KW-0472">Membrane</keyword>
<dbReference type="AlphaFoldDB" id="X0STP2"/>
<proteinExistence type="predicted"/>
<feature type="transmembrane region" description="Helical" evidence="1">
    <location>
        <begin position="12"/>
        <end position="29"/>
    </location>
</feature>
<reference evidence="3" key="1">
    <citation type="journal article" date="2014" name="Front. Microbiol.">
        <title>High frequency of phylogenetically diverse reductive dehalogenase-homologous genes in deep subseafloor sedimentary metagenomes.</title>
        <authorList>
            <person name="Kawai M."/>
            <person name="Futagami T."/>
            <person name="Toyoda A."/>
            <person name="Takaki Y."/>
            <person name="Nishi S."/>
            <person name="Hori S."/>
            <person name="Arai W."/>
            <person name="Tsubouchi T."/>
            <person name="Morono Y."/>
            <person name="Uchiyama I."/>
            <person name="Ito T."/>
            <person name="Fujiyama A."/>
            <person name="Inagaki F."/>
            <person name="Takami H."/>
        </authorList>
    </citation>
    <scope>NUCLEOTIDE SEQUENCE</scope>
    <source>
        <strain evidence="3">Expedition CK06-06</strain>
    </source>
</reference>
<gene>
    <name evidence="3" type="ORF">S01H1_12168</name>
</gene>
<keyword evidence="1" id="KW-1133">Transmembrane helix</keyword>
<keyword evidence="1" id="KW-0812">Transmembrane</keyword>